<feature type="region of interest" description="Disordered" evidence="5">
    <location>
        <begin position="226"/>
        <end position="276"/>
    </location>
</feature>
<evidence type="ECO:0000256" key="3">
    <source>
        <dbReference type="ARBA" id="ARBA00022801"/>
    </source>
</evidence>
<dbReference type="EMBL" id="JACMSF010000005">
    <property type="protein sequence ID" value="MBC2901345.1"/>
    <property type="molecule type" value="Genomic_DNA"/>
</dbReference>
<dbReference type="RefSeq" id="WP_186281206.1">
    <property type="nucleotide sequence ID" value="NZ_JACMSF010000005.1"/>
</dbReference>
<feature type="region of interest" description="Disordered" evidence="5">
    <location>
        <begin position="66"/>
        <end position="85"/>
    </location>
</feature>
<dbReference type="AlphaFoldDB" id="A0A7X1MA84"/>
<dbReference type="InterPro" id="IPR000064">
    <property type="entry name" value="NLP_P60_dom"/>
</dbReference>
<keyword evidence="3" id="KW-0378">Hydrolase</keyword>
<evidence type="ECO:0000256" key="2">
    <source>
        <dbReference type="ARBA" id="ARBA00022670"/>
    </source>
</evidence>
<dbReference type="InterPro" id="IPR051794">
    <property type="entry name" value="PG_Endopeptidase_C40"/>
</dbReference>
<feature type="compositionally biased region" description="Low complexity" evidence="5">
    <location>
        <begin position="246"/>
        <end position="276"/>
    </location>
</feature>
<feature type="domain" description="NlpC/P60" evidence="7">
    <location>
        <begin position="278"/>
        <end position="396"/>
    </location>
</feature>
<evidence type="ECO:0000313" key="9">
    <source>
        <dbReference type="Proteomes" id="UP000584670"/>
    </source>
</evidence>
<dbReference type="GO" id="GO:0006508">
    <property type="term" value="P:proteolysis"/>
    <property type="evidence" value="ECO:0007669"/>
    <property type="project" value="UniProtKB-KW"/>
</dbReference>
<dbReference type="Gene3D" id="6.10.250.3150">
    <property type="match status" value="1"/>
</dbReference>
<evidence type="ECO:0000256" key="5">
    <source>
        <dbReference type="SAM" id="MobiDB-lite"/>
    </source>
</evidence>
<feature type="compositionally biased region" description="Basic and acidic residues" evidence="5">
    <location>
        <begin position="71"/>
        <end position="85"/>
    </location>
</feature>
<accession>A0A7X1MA84</accession>
<evidence type="ECO:0000256" key="1">
    <source>
        <dbReference type="ARBA" id="ARBA00007074"/>
    </source>
</evidence>
<name>A0A7X1MA84_9ACTN</name>
<keyword evidence="2" id="KW-0645">Protease</keyword>
<keyword evidence="4" id="KW-0788">Thiol protease</keyword>
<dbReference type="InterPro" id="IPR038765">
    <property type="entry name" value="Papain-like_cys_pep_sf"/>
</dbReference>
<keyword evidence="9" id="KW-1185">Reference proteome</keyword>
<gene>
    <name evidence="8" type="ORF">H4N64_06950</name>
</gene>
<dbReference type="Gene3D" id="3.90.1720.10">
    <property type="entry name" value="endopeptidase domain like (from Nostoc punctiforme)"/>
    <property type="match status" value="1"/>
</dbReference>
<dbReference type="Proteomes" id="UP000584670">
    <property type="component" value="Unassembled WGS sequence"/>
</dbReference>
<dbReference type="SUPFAM" id="SSF54001">
    <property type="entry name" value="Cysteine proteinases"/>
    <property type="match status" value="1"/>
</dbReference>
<evidence type="ECO:0000256" key="6">
    <source>
        <dbReference type="SAM" id="SignalP"/>
    </source>
</evidence>
<proteinExistence type="inferred from homology"/>
<evidence type="ECO:0000313" key="8">
    <source>
        <dbReference type="EMBL" id="MBC2901345.1"/>
    </source>
</evidence>
<keyword evidence="6" id="KW-0732">Signal</keyword>
<organism evidence="8 9">
    <name type="scientific">Streptomyces cupreus</name>
    <dbReference type="NCBI Taxonomy" id="2759956"/>
    <lineage>
        <taxon>Bacteria</taxon>
        <taxon>Bacillati</taxon>
        <taxon>Actinomycetota</taxon>
        <taxon>Actinomycetes</taxon>
        <taxon>Kitasatosporales</taxon>
        <taxon>Streptomycetaceae</taxon>
        <taxon>Streptomyces</taxon>
    </lineage>
</organism>
<comment type="similarity">
    <text evidence="1">Belongs to the peptidase C40 family.</text>
</comment>
<dbReference type="PROSITE" id="PS51935">
    <property type="entry name" value="NLPC_P60"/>
    <property type="match status" value="1"/>
</dbReference>
<feature type="chain" id="PRO_5031045001" evidence="6">
    <location>
        <begin position="40"/>
        <end position="396"/>
    </location>
</feature>
<dbReference type="PANTHER" id="PTHR47359">
    <property type="entry name" value="PEPTIDOGLYCAN DL-ENDOPEPTIDASE CWLO"/>
    <property type="match status" value="1"/>
</dbReference>
<dbReference type="PANTHER" id="PTHR47359:SF3">
    <property type="entry name" value="NLP_P60 DOMAIN-CONTAINING PROTEIN-RELATED"/>
    <property type="match status" value="1"/>
</dbReference>
<feature type="region of interest" description="Disordered" evidence="5">
    <location>
        <begin position="156"/>
        <end position="185"/>
    </location>
</feature>
<evidence type="ECO:0000256" key="4">
    <source>
        <dbReference type="ARBA" id="ARBA00022807"/>
    </source>
</evidence>
<dbReference type="GO" id="GO:0008234">
    <property type="term" value="F:cysteine-type peptidase activity"/>
    <property type="evidence" value="ECO:0007669"/>
    <property type="project" value="UniProtKB-KW"/>
</dbReference>
<sequence length="396" mass="42929">MASHRKSRPAGTRVAGIRTPALATAALTSVALLSQTANASPSTDDKPSLEEVEKKVDDLYRQAETATEKYNAAKEKTAKQRKQADALLDDVAKRTQKLNDAREELGSFAAAQYRTGASAPDTATFLLADSPQDYFDQTQLMSRMTGRQKEAVDDYITQQSATMKKRKEATESLQTLNESQTDLKTAKSTVQKKLADARELLSQLTAEEKARLAEIERKRQEEAARKAAELAEQQAAEEQRREEAAAEAAQQQESTSSDSGSTSTGSTESESTADSTYATKAEKALAFSRAQIGKPYVWGATGPDSYDCSGLTQAAWKAAGVDIPRVTYDQVNAGTTVSLANAQPGDLIFFYDDVTHVGIYIGNGMMIHAPKPGTYVREESIYYDGEGSIHSVVRPA</sequence>
<protein>
    <submittedName>
        <fullName evidence="8">C40 family peptidase</fullName>
    </submittedName>
</protein>
<reference evidence="8 9" key="1">
    <citation type="submission" date="2020-08" db="EMBL/GenBank/DDBJ databases">
        <title>Streptomyces sp. PSKA01 genome sequencing and assembly.</title>
        <authorList>
            <person name="Mandal S."/>
            <person name="Maiti P.K."/>
            <person name="Das P."/>
        </authorList>
    </citation>
    <scope>NUCLEOTIDE SEQUENCE [LARGE SCALE GENOMIC DNA]</scope>
    <source>
        <strain evidence="8 9">PSKA01</strain>
    </source>
</reference>
<evidence type="ECO:0000259" key="7">
    <source>
        <dbReference type="PROSITE" id="PS51935"/>
    </source>
</evidence>
<comment type="caution">
    <text evidence="8">The sequence shown here is derived from an EMBL/GenBank/DDBJ whole genome shotgun (WGS) entry which is preliminary data.</text>
</comment>
<feature type="compositionally biased region" description="Polar residues" evidence="5">
    <location>
        <begin position="171"/>
        <end position="185"/>
    </location>
</feature>
<feature type="signal peptide" evidence="6">
    <location>
        <begin position="1"/>
        <end position="39"/>
    </location>
</feature>
<dbReference type="Pfam" id="PF00877">
    <property type="entry name" value="NLPC_P60"/>
    <property type="match status" value="1"/>
</dbReference>